<comment type="caution">
    <text evidence="4">The sequence shown here is derived from an EMBL/GenBank/DDBJ whole genome shotgun (WGS) entry which is preliminary data.</text>
</comment>
<keyword evidence="3" id="KW-1133">Transmembrane helix</keyword>
<keyword evidence="3" id="KW-0812">Transmembrane</keyword>
<dbReference type="Pfam" id="PF07963">
    <property type="entry name" value="N_methyl"/>
    <property type="match status" value="1"/>
</dbReference>
<dbReference type="RefSeq" id="WP_126657982.1">
    <property type="nucleotide sequence ID" value="NZ_RYYR01000005.1"/>
</dbReference>
<sequence>MRKLLTNQNGITLLEILAVITIIAIVTPIIFGVLTNGQKEYNNQSGNNRQLSSISYAINLMTKDIRSYPTTLSISSNPTILEVKEVDGSPKSIYKLDESDPNNKKITLNGSTIADQILSYNIVESTTLSGNKQRTITIQYLDDRSKNKKYETTIIER</sequence>
<protein>
    <submittedName>
        <fullName evidence="4">Type II secretion system protein</fullName>
    </submittedName>
</protein>
<accession>A0A432LE80</accession>
<dbReference type="GO" id="GO:0030420">
    <property type="term" value="P:establishment of competence for transformation"/>
    <property type="evidence" value="ECO:0007669"/>
    <property type="project" value="UniProtKB-KW"/>
</dbReference>
<dbReference type="GO" id="GO:0009986">
    <property type="term" value="C:cell surface"/>
    <property type="evidence" value="ECO:0007669"/>
    <property type="project" value="UniProtKB-SubCell"/>
</dbReference>
<evidence type="ECO:0000313" key="5">
    <source>
        <dbReference type="Proteomes" id="UP000287910"/>
    </source>
</evidence>
<evidence type="ECO:0000313" key="4">
    <source>
        <dbReference type="EMBL" id="RUL55132.1"/>
    </source>
</evidence>
<organism evidence="4 5">
    <name type="scientific">Lysinibacillus antri</name>
    <dbReference type="NCBI Taxonomy" id="2498145"/>
    <lineage>
        <taxon>Bacteria</taxon>
        <taxon>Bacillati</taxon>
        <taxon>Bacillota</taxon>
        <taxon>Bacilli</taxon>
        <taxon>Bacillales</taxon>
        <taxon>Bacillaceae</taxon>
        <taxon>Lysinibacillus</taxon>
    </lineage>
</organism>
<dbReference type="InterPro" id="IPR045584">
    <property type="entry name" value="Pilin-like"/>
</dbReference>
<dbReference type="NCBIfam" id="TIGR02532">
    <property type="entry name" value="IV_pilin_GFxxxE"/>
    <property type="match status" value="1"/>
</dbReference>
<gene>
    <name evidence="4" type="ORF">EK386_05235</name>
</gene>
<keyword evidence="3" id="KW-0472">Membrane</keyword>
<dbReference type="Proteomes" id="UP000287910">
    <property type="component" value="Unassembled WGS sequence"/>
</dbReference>
<dbReference type="EMBL" id="RYYR01000005">
    <property type="protein sequence ID" value="RUL55132.1"/>
    <property type="molecule type" value="Genomic_DNA"/>
</dbReference>
<evidence type="ECO:0000256" key="1">
    <source>
        <dbReference type="ARBA" id="ARBA00004241"/>
    </source>
</evidence>
<dbReference type="SUPFAM" id="SSF54523">
    <property type="entry name" value="Pili subunits"/>
    <property type="match status" value="1"/>
</dbReference>
<proteinExistence type="predicted"/>
<keyword evidence="2" id="KW-0178">Competence</keyword>
<evidence type="ECO:0000256" key="2">
    <source>
        <dbReference type="ARBA" id="ARBA00023287"/>
    </source>
</evidence>
<dbReference type="InterPro" id="IPR012902">
    <property type="entry name" value="N_methyl_site"/>
</dbReference>
<feature type="transmembrane region" description="Helical" evidence="3">
    <location>
        <begin position="12"/>
        <end position="34"/>
    </location>
</feature>
<evidence type="ECO:0000256" key="3">
    <source>
        <dbReference type="SAM" id="Phobius"/>
    </source>
</evidence>
<keyword evidence="5" id="KW-1185">Reference proteome</keyword>
<dbReference type="AlphaFoldDB" id="A0A432LE80"/>
<name>A0A432LE80_9BACI</name>
<comment type="subcellular location">
    <subcellularLocation>
        <location evidence="1">Cell surface</location>
    </subcellularLocation>
</comment>
<reference evidence="4 5" key="1">
    <citation type="submission" date="2018-12" db="EMBL/GenBank/DDBJ databases">
        <title>Lysinibacillus antri sp. nov., isolated from a cave soil.</title>
        <authorList>
            <person name="Narsing Rao M.P."/>
            <person name="Zhang H."/>
            <person name="Dong Z.-Y."/>
            <person name="Niu X.-K."/>
            <person name="Zhang K."/>
            <person name="Fang B.-Z."/>
            <person name="Kang Y.-Q."/>
            <person name="Xiao M."/>
            <person name="Li W.-J."/>
        </authorList>
    </citation>
    <scope>NUCLEOTIDE SEQUENCE [LARGE SCALE GENOMIC DNA]</scope>
    <source>
        <strain evidence="4 5">SYSU K30002</strain>
    </source>
</reference>